<feature type="region of interest" description="Disordered" evidence="2">
    <location>
        <begin position="1"/>
        <end position="43"/>
    </location>
</feature>
<dbReference type="PROSITE" id="PS50004">
    <property type="entry name" value="C2"/>
    <property type="match status" value="1"/>
</dbReference>
<dbReference type="SMART" id="SM00685">
    <property type="entry name" value="DM14"/>
    <property type="match status" value="3"/>
</dbReference>
<organism evidence="6">
    <name type="scientific">Echinostoma caproni</name>
    <dbReference type="NCBI Taxonomy" id="27848"/>
    <lineage>
        <taxon>Eukaryota</taxon>
        <taxon>Metazoa</taxon>
        <taxon>Spiralia</taxon>
        <taxon>Lophotrochozoa</taxon>
        <taxon>Platyhelminthes</taxon>
        <taxon>Trematoda</taxon>
        <taxon>Digenea</taxon>
        <taxon>Plagiorchiida</taxon>
        <taxon>Echinostomata</taxon>
        <taxon>Echinostomatoidea</taxon>
        <taxon>Echinostomatidae</taxon>
        <taxon>Echinostoma</taxon>
    </lineage>
</organism>
<dbReference type="WBParaSite" id="ECPE_0000974601-mRNA-1">
    <property type="protein sequence ID" value="ECPE_0000974601-mRNA-1"/>
    <property type="gene ID" value="ECPE_0000974601"/>
</dbReference>
<dbReference type="SUPFAM" id="SSF49562">
    <property type="entry name" value="C2 domain (Calcium/lipid-binding domain, CaLB)"/>
    <property type="match status" value="1"/>
</dbReference>
<reference evidence="6" key="1">
    <citation type="submission" date="2016-06" db="UniProtKB">
        <authorList>
            <consortium name="WormBaseParasite"/>
        </authorList>
    </citation>
    <scope>IDENTIFICATION</scope>
</reference>
<dbReference type="GO" id="GO:0001227">
    <property type="term" value="F:DNA-binding transcription repressor activity, RNA polymerase II-specific"/>
    <property type="evidence" value="ECO:0007669"/>
    <property type="project" value="InterPro"/>
</dbReference>
<protein>
    <submittedName>
        <fullName evidence="6">C2 domain-containing protein</fullName>
    </submittedName>
</protein>
<name>A0A183ARY0_9TREM</name>
<evidence type="ECO:0000256" key="2">
    <source>
        <dbReference type="SAM" id="MobiDB-lite"/>
    </source>
</evidence>
<comment type="similarity">
    <text evidence="1">Belongs to the CC2D1 family.</text>
</comment>
<sequence>MNNTIISQPPQPSPPPPPKPEPPVPKPTDVPKDAKSEGVMALKKRSQEYKLAAIQARDSGNLERAKALLQASKIIDEVIPKVESGEEAFCAETDLPPPPSQFETDGAEEKPEQSSHPAGAQIPIPAAATSQFVTVDNIRARLEYYKAALADAQTRPSEGNRQRRLTRIITQYKEGLKACEHGITSFDYGELPPPPRCPRLVGLPTSSHPHASAGTGANASRGTGSSSDPSTKRSEQVVALLKKRQNELKALALKAKQEGNMDAARNFLRSALSINPMIESAQAGLMVDLSKVPRLPTSSSASGGSHSTAPIGPILSGTKCDPPAQFVLDMETATTATERQHVLVSLMEKQVEEASKVARSLNDSGWSERAAKMTELAALCKSSLAYCRRPNVPYVFEWADLPSLNMNADLSDGVLEVTAVRGFAYPLPPKFTSASQVDTYVEIVLSYPTVERAQKFSTPWAKHSLEPMYESSTKFEVDIKSRTYARFVQSEREVKATVYYNAGVLKGSRPLGTASFPLRELSNSATINPVADLMDGRRAVGGRLMLRIRQRTPLSVRSVSYFFKFNTYIYIYIHTRLMPDCAPYKPWYSNHYKKETRSIIYMRIEYRQVAQAEAGEFS</sequence>
<dbReference type="OrthoDB" id="19996at2759"/>
<feature type="region of interest" description="Disordered" evidence="2">
    <location>
        <begin position="90"/>
        <end position="125"/>
    </location>
</feature>
<dbReference type="Pfam" id="PF00168">
    <property type="entry name" value="C2"/>
    <property type="match status" value="1"/>
</dbReference>
<dbReference type="PANTHER" id="PTHR13076">
    <property type="entry name" value="COILED-COIL AND C2 DOMAIN-CONTAINING PROTEIN 1-LIKE"/>
    <property type="match status" value="1"/>
</dbReference>
<dbReference type="EMBL" id="UZAN01047841">
    <property type="protein sequence ID" value="VDP85840.1"/>
    <property type="molecule type" value="Genomic_DNA"/>
</dbReference>
<evidence type="ECO:0000256" key="1">
    <source>
        <dbReference type="ARBA" id="ARBA00010672"/>
    </source>
</evidence>
<feature type="region of interest" description="Disordered" evidence="2">
    <location>
        <begin position="187"/>
        <end position="235"/>
    </location>
</feature>
<dbReference type="InterPro" id="IPR035892">
    <property type="entry name" value="C2_domain_sf"/>
</dbReference>
<dbReference type="PANTHER" id="PTHR13076:SF9">
    <property type="entry name" value="COILED-COIL AND C2 DOMAIN-CONTAINING PROTEIN 1-LIKE"/>
    <property type="match status" value="1"/>
</dbReference>
<evidence type="ECO:0000259" key="3">
    <source>
        <dbReference type="PROSITE" id="PS50004"/>
    </source>
</evidence>
<dbReference type="InterPro" id="IPR000008">
    <property type="entry name" value="C2_dom"/>
</dbReference>
<dbReference type="AlphaFoldDB" id="A0A183ARY0"/>
<reference evidence="4 5" key="2">
    <citation type="submission" date="2018-11" db="EMBL/GenBank/DDBJ databases">
        <authorList>
            <consortium name="Pathogen Informatics"/>
        </authorList>
    </citation>
    <scope>NUCLEOTIDE SEQUENCE [LARGE SCALE GENOMIC DNA]</scope>
    <source>
        <strain evidence="4 5">Egypt</strain>
    </source>
</reference>
<dbReference type="Proteomes" id="UP000272942">
    <property type="component" value="Unassembled WGS sequence"/>
</dbReference>
<feature type="compositionally biased region" description="Polar residues" evidence="2">
    <location>
        <begin position="204"/>
        <end position="229"/>
    </location>
</feature>
<dbReference type="InterPro" id="IPR006608">
    <property type="entry name" value="CC2D1A/B_DM14"/>
</dbReference>
<gene>
    <name evidence="4" type="ORF">ECPE_LOCUS9715</name>
</gene>
<feature type="compositionally biased region" description="Pro residues" evidence="2">
    <location>
        <begin position="9"/>
        <end position="28"/>
    </location>
</feature>
<evidence type="ECO:0000313" key="5">
    <source>
        <dbReference type="Proteomes" id="UP000272942"/>
    </source>
</evidence>
<dbReference type="Pfam" id="PF21528">
    <property type="entry name" value="CC2D1A-B_DM14"/>
    <property type="match status" value="1"/>
</dbReference>
<dbReference type="InterPro" id="IPR039725">
    <property type="entry name" value="CC2D1A/B"/>
</dbReference>
<proteinExistence type="inferred from homology"/>
<dbReference type="Gene3D" id="2.60.40.150">
    <property type="entry name" value="C2 domain"/>
    <property type="match status" value="1"/>
</dbReference>
<accession>A0A183ARY0</accession>
<evidence type="ECO:0000313" key="6">
    <source>
        <dbReference type="WBParaSite" id="ECPE_0000974601-mRNA-1"/>
    </source>
</evidence>
<evidence type="ECO:0000313" key="4">
    <source>
        <dbReference type="EMBL" id="VDP85840.1"/>
    </source>
</evidence>
<keyword evidence="5" id="KW-1185">Reference proteome</keyword>
<feature type="domain" description="C2" evidence="3">
    <location>
        <begin position="398"/>
        <end position="531"/>
    </location>
</feature>